<protein>
    <submittedName>
        <fullName evidence="1">Uncharacterized protein</fullName>
    </submittedName>
</protein>
<comment type="caution">
    <text evidence="1">The sequence shown here is derived from an EMBL/GenBank/DDBJ whole genome shotgun (WGS) entry which is preliminary data.</text>
</comment>
<dbReference type="EMBL" id="JAHUTJ010068972">
    <property type="protein sequence ID" value="MED6291781.1"/>
    <property type="molecule type" value="Genomic_DNA"/>
</dbReference>
<evidence type="ECO:0000313" key="1">
    <source>
        <dbReference type="EMBL" id="MED6291781.1"/>
    </source>
</evidence>
<proteinExistence type="predicted"/>
<sequence>MMLIHHVGPSLSRPLSHIAINTRESSFKENQRQTPQSEQSSCFCVTGRPPGLNSDVKTIFWSKTLLNILSFCGSENTSTHTWIHAARRVDLSAASSDVCNVYVSAASQLYREVQYSMA</sequence>
<dbReference type="Proteomes" id="UP001352852">
    <property type="component" value="Unassembled WGS sequence"/>
</dbReference>
<name>A0ABU7EYB1_9TELE</name>
<keyword evidence="2" id="KW-1185">Reference proteome</keyword>
<accession>A0ABU7EYB1</accession>
<reference evidence="1 2" key="1">
    <citation type="submission" date="2021-06" db="EMBL/GenBank/DDBJ databases">
        <authorList>
            <person name="Palmer J.M."/>
        </authorList>
    </citation>
    <scope>NUCLEOTIDE SEQUENCE [LARGE SCALE GENOMIC DNA]</scope>
    <source>
        <strain evidence="1 2">CL_MEX2019</strain>
        <tissue evidence="1">Muscle</tissue>
    </source>
</reference>
<gene>
    <name evidence="1" type="ORF">CHARACLAT_027200</name>
</gene>
<organism evidence="1 2">
    <name type="scientific">Characodon lateralis</name>
    <dbReference type="NCBI Taxonomy" id="208331"/>
    <lineage>
        <taxon>Eukaryota</taxon>
        <taxon>Metazoa</taxon>
        <taxon>Chordata</taxon>
        <taxon>Craniata</taxon>
        <taxon>Vertebrata</taxon>
        <taxon>Euteleostomi</taxon>
        <taxon>Actinopterygii</taxon>
        <taxon>Neopterygii</taxon>
        <taxon>Teleostei</taxon>
        <taxon>Neoteleostei</taxon>
        <taxon>Acanthomorphata</taxon>
        <taxon>Ovalentaria</taxon>
        <taxon>Atherinomorphae</taxon>
        <taxon>Cyprinodontiformes</taxon>
        <taxon>Goodeidae</taxon>
        <taxon>Characodon</taxon>
    </lineage>
</organism>
<evidence type="ECO:0000313" key="2">
    <source>
        <dbReference type="Proteomes" id="UP001352852"/>
    </source>
</evidence>